<dbReference type="SFLD" id="SFLDG01129">
    <property type="entry name" value="C1.5:_HAD__Beta-PGM__Phosphata"/>
    <property type="match status" value="1"/>
</dbReference>
<evidence type="ECO:0000256" key="1">
    <source>
        <dbReference type="ARBA" id="ARBA00001946"/>
    </source>
</evidence>
<evidence type="ECO:0000256" key="4">
    <source>
        <dbReference type="ARBA" id="ARBA00022842"/>
    </source>
</evidence>
<dbReference type="NCBIfam" id="TIGR01549">
    <property type="entry name" value="HAD-SF-IA-v1"/>
    <property type="match status" value="1"/>
</dbReference>
<dbReference type="InterPro" id="IPR036412">
    <property type="entry name" value="HAD-like_sf"/>
</dbReference>
<evidence type="ECO:0000256" key="2">
    <source>
        <dbReference type="ARBA" id="ARBA00022723"/>
    </source>
</evidence>
<dbReference type="EMBL" id="BAAARV010000071">
    <property type="protein sequence ID" value="GAA2371546.1"/>
    <property type="molecule type" value="Genomic_DNA"/>
</dbReference>
<name>A0ABN3H7P8_9ACTN</name>
<sequence length="212" mass="22396">MQLLALFDLDNTLVQRDLAFGAWAAEFAAEHGVDAAWLVAADARHEGPRGGFFDLVRDRFGLGASGEQLWRQYRRRMPELVRCRGEDLAALAGLRAAGWRVGIVTNGTTGNQLGKIRNTGLDRHVDAWCISEDVGLRKPDPGIFRLAAARCGLSADGGGWMVGDSLAHDIAGGAAAGLRTAWITRTGAAPDPRPDIAAGSVAEAVEALLAAA</sequence>
<keyword evidence="2" id="KW-0479">Metal-binding</keyword>
<evidence type="ECO:0000313" key="5">
    <source>
        <dbReference type="EMBL" id="GAA2371546.1"/>
    </source>
</evidence>
<gene>
    <name evidence="5" type="ORF">GCM10010170_073110</name>
</gene>
<dbReference type="Gene3D" id="3.40.50.1000">
    <property type="entry name" value="HAD superfamily/HAD-like"/>
    <property type="match status" value="1"/>
</dbReference>
<proteinExistence type="predicted"/>
<dbReference type="InterPro" id="IPR006439">
    <property type="entry name" value="HAD-SF_hydro_IA"/>
</dbReference>
<reference evidence="5 6" key="1">
    <citation type="journal article" date="2019" name="Int. J. Syst. Evol. Microbiol.">
        <title>The Global Catalogue of Microorganisms (GCM) 10K type strain sequencing project: providing services to taxonomists for standard genome sequencing and annotation.</title>
        <authorList>
            <consortium name="The Broad Institute Genomics Platform"/>
            <consortium name="The Broad Institute Genome Sequencing Center for Infectious Disease"/>
            <person name="Wu L."/>
            <person name="Ma J."/>
        </authorList>
    </citation>
    <scope>NUCLEOTIDE SEQUENCE [LARGE SCALE GENOMIC DNA]</scope>
    <source>
        <strain evidence="5 6">JCM 3272</strain>
    </source>
</reference>
<evidence type="ECO:0000256" key="3">
    <source>
        <dbReference type="ARBA" id="ARBA00022801"/>
    </source>
</evidence>
<keyword evidence="3 5" id="KW-0378">Hydrolase</keyword>
<protein>
    <submittedName>
        <fullName evidence="5">HAD family hydrolase</fullName>
    </submittedName>
</protein>
<comment type="cofactor">
    <cofactor evidence="1">
        <name>Mg(2+)</name>
        <dbReference type="ChEBI" id="CHEBI:18420"/>
    </cofactor>
</comment>
<organism evidence="5 6">
    <name type="scientific">Dactylosporangium salmoneum</name>
    <dbReference type="NCBI Taxonomy" id="53361"/>
    <lineage>
        <taxon>Bacteria</taxon>
        <taxon>Bacillati</taxon>
        <taxon>Actinomycetota</taxon>
        <taxon>Actinomycetes</taxon>
        <taxon>Micromonosporales</taxon>
        <taxon>Micromonosporaceae</taxon>
        <taxon>Dactylosporangium</taxon>
    </lineage>
</organism>
<keyword evidence="6" id="KW-1185">Reference proteome</keyword>
<dbReference type="PANTHER" id="PTHR46470">
    <property type="entry name" value="N-ACYLNEURAMINATE-9-PHOSPHATASE"/>
    <property type="match status" value="1"/>
</dbReference>
<dbReference type="GO" id="GO:0016787">
    <property type="term" value="F:hydrolase activity"/>
    <property type="evidence" value="ECO:0007669"/>
    <property type="project" value="UniProtKB-KW"/>
</dbReference>
<dbReference type="PANTHER" id="PTHR46470:SF2">
    <property type="entry name" value="GLYCERALDEHYDE 3-PHOSPHATE PHOSPHATASE"/>
    <property type="match status" value="1"/>
</dbReference>
<dbReference type="Proteomes" id="UP001501444">
    <property type="component" value="Unassembled WGS sequence"/>
</dbReference>
<dbReference type="InterPro" id="IPR023214">
    <property type="entry name" value="HAD_sf"/>
</dbReference>
<dbReference type="Pfam" id="PF00702">
    <property type="entry name" value="Hydrolase"/>
    <property type="match status" value="1"/>
</dbReference>
<accession>A0ABN3H7P8</accession>
<keyword evidence="4" id="KW-0460">Magnesium</keyword>
<dbReference type="PRINTS" id="PR00413">
    <property type="entry name" value="HADHALOGNASE"/>
</dbReference>
<dbReference type="SUPFAM" id="SSF56784">
    <property type="entry name" value="HAD-like"/>
    <property type="match status" value="1"/>
</dbReference>
<evidence type="ECO:0000313" key="6">
    <source>
        <dbReference type="Proteomes" id="UP001501444"/>
    </source>
</evidence>
<comment type="caution">
    <text evidence="5">The sequence shown here is derived from an EMBL/GenBank/DDBJ whole genome shotgun (WGS) entry which is preliminary data.</text>
</comment>
<dbReference type="InterPro" id="IPR051400">
    <property type="entry name" value="HAD-like_hydrolase"/>
</dbReference>
<dbReference type="RefSeq" id="WP_344617178.1">
    <property type="nucleotide sequence ID" value="NZ_BAAARV010000071.1"/>
</dbReference>
<dbReference type="SFLD" id="SFLDS00003">
    <property type="entry name" value="Haloacid_Dehalogenase"/>
    <property type="match status" value="1"/>
</dbReference>